<dbReference type="EC" id="2.7.8.-" evidence="12"/>
<feature type="active site" evidence="12">
    <location>
        <position position="223"/>
    </location>
</feature>
<keyword evidence="6" id="KW-0677">Repeat</keyword>
<feature type="domain" description="PLD phosphodiesterase" evidence="13">
    <location>
        <begin position="218"/>
        <end position="245"/>
    </location>
</feature>
<comment type="catalytic activity">
    <reaction evidence="12">
        <text>2 a 1,2-diacyl-sn-glycero-3-phospho-(1'-sn-glycerol) = a cardiolipin + glycerol</text>
        <dbReference type="Rhea" id="RHEA:31451"/>
        <dbReference type="ChEBI" id="CHEBI:17754"/>
        <dbReference type="ChEBI" id="CHEBI:62237"/>
        <dbReference type="ChEBI" id="CHEBI:64716"/>
    </reaction>
</comment>
<dbReference type="PANTHER" id="PTHR21248:SF22">
    <property type="entry name" value="PHOSPHOLIPASE D"/>
    <property type="match status" value="1"/>
</dbReference>
<gene>
    <name evidence="12" type="primary">clsA</name>
    <name evidence="14" type="ORF">SAMN04488540_11346</name>
</gene>
<evidence type="ECO:0000256" key="1">
    <source>
        <dbReference type="ARBA" id="ARBA00004651"/>
    </source>
</evidence>
<keyword evidence="11 12" id="KW-1208">Phospholipid metabolism</keyword>
<keyword evidence="7 12" id="KW-1133">Transmembrane helix</keyword>
<dbReference type="InterPro" id="IPR030840">
    <property type="entry name" value="CL_synthase_A"/>
</dbReference>
<dbReference type="EMBL" id="FNEM01000013">
    <property type="protein sequence ID" value="SDJ76929.1"/>
    <property type="molecule type" value="Genomic_DNA"/>
</dbReference>
<dbReference type="AlphaFoldDB" id="A0A1G8WEZ6"/>
<evidence type="ECO:0000256" key="2">
    <source>
        <dbReference type="ARBA" id="ARBA00022475"/>
    </source>
</evidence>
<keyword evidence="4 12" id="KW-0808">Transferase</keyword>
<sequence length="487" mass="55898">MSQFYQLLPLTLVAAYWIVIAGVSLRIVLKRRPFGVSLAWLLLIYIIPLFGVVVYLLFGELNIGRKRKQRVKEMTAPFKYWNERLHRQAQSDRRLGQHVRPLHELSLRRLGIPALLGNDLELIENSQTILERIINDIHQASDTIHMEFYIWHPGGLVDEVADALIEARQRGVTVRLLLDGAGSREFFNSRWPKKLEQQGVSIVKALGVNPLRMFLRRMDLRQHRKIVVIDQRIAYTGSMNLVDSRYFKQSAGVGEWIDIMVRLTGPSVCSLAALQSWDWEFETDERLLDEIALPQAESSREHRHAEDSVQVIPSGQGLPESIIQQVLLLSIYHAKHSITLTSPYFVPSEQLLDALRTAAQSGVEVNLIIPDKNDSFMVEWASRAFFTELLNAGVVIYRFSGGLLHTKSMLIDDDHCIIGTVNLDIRSLLLNSEVSLAIDDPDFCRELGQLLDRYLKQSNRIDAHQWQLRPMWKKLVEQFFYTFAPLL</sequence>
<feature type="active site" evidence="12">
    <location>
        <position position="412"/>
    </location>
</feature>
<dbReference type="Pfam" id="PF13396">
    <property type="entry name" value="PLDc_N"/>
    <property type="match status" value="1"/>
</dbReference>
<dbReference type="RefSeq" id="WP_090366533.1">
    <property type="nucleotide sequence ID" value="NZ_FNEM01000013.1"/>
</dbReference>
<accession>A0A1G8WEZ6</accession>
<evidence type="ECO:0000256" key="3">
    <source>
        <dbReference type="ARBA" id="ARBA00022516"/>
    </source>
</evidence>
<organism evidence="14 15">
    <name type="scientific">Ferrimonas sediminum</name>
    <dbReference type="NCBI Taxonomy" id="718193"/>
    <lineage>
        <taxon>Bacteria</taxon>
        <taxon>Pseudomonadati</taxon>
        <taxon>Pseudomonadota</taxon>
        <taxon>Gammaproteobacteria</taxon>
        <taxon>Alteromonadales</taxon>
        <taxon>Ferrimonadaceae</taxon>
        <taxon>Ferrimonas</taxon>
    </lineage>
</organism>
<name>A0A1G8WEZ6_9GAMM</name>
<keyword evidence="10 12" id="KW-0594">Phospholipid biosynthesis</keyword>
<evidence type="ECO:0000256" key="11">
    <source>
        <dbReference type="ARBA" id="ARBA00023264"/>
    </source>
</evidence>
<dbReference type="InterPro" id="IPR001736">
    <property type="entry name" value="PLipase_D/transphosphatidylase"/>
</dbReference>
<keyword evidence="9 12" id="KW-0472">Membrane</keyword>
<evidence type="ECO:0000256" key="10">
    <source>
        <dbReference type="ARBA" id="ARBA00023209"/>
    </source>
</evidence>
<feature type="transmembrane region" description="Helical" evidence="12">
    <location>
        <begin position="7"/>
        <end position="28"/>
    </location>
</feature>
<dbReference type="InterPro" id="IPR025202">
    <property type="entry name" value="PLD-like_dom"/>
</dbReference>
<protein>
    <recommendedName>
        <fullName evidence="12">Cardiolipin synthase A</fullName>
        <shortName evidence="12">CL synthase</shortName>
        <ecNumber evidence="12">2.7.8.-</ecNumber>
    </recommendedName>
</protein>
<feature type="transmembrane region" description="Helical" evidence="12">
    <location>
        <begin position="34"/>
        <end position="58"/>
    </location>
</feature>
<comment type="function">
    <text evidence="12">Catalyzes the reversible phosphatidyl group transfer from one phosphatidylglycerol molecule to another to form cardiolipin (CL) (diphosphatidylglycerol) and glycerol.</text>
</comment>
<evidence type="ECO:0000256" key="7">
    <source>
        <dbReference type="ARBA" id="ARBA00022989"/>
    </source>
</evidence>
<evidence type="ECO:0000313" key="14">
    <source>
        <dbReference type="EMBL" id="SDJ76929.1"/>
    </source>
</evidence>
<evidence type="ECO:0000256" key="8">
    <source>
        <dbReference type="ARBA" id="ARBA00023098"/>
    </source>
</evidence>
<dbReference type="SUPFAM" id="SSF56024">
    <property type="entry name" value="Phospholipase D/nuclease"/>
    <property type="match status" value="2"/>
</dbReference>
<evidence type="ECO:0000256" key="4">
    <source>
        <dbReference type="ARBA" id="ARBA00022679"/>
    </source>
</evidence>
<keyword evidence="3 12" id="KW-0444">Lipid biosynthesis</keyword>
<dbReference type="CDD" id="cd09152">
    <property type="entry name" value="PLDc_EcCLS_like_1"/>
    <property type="match status" value="1"/>
</dbReference>
<dbReference type="Gene3D" id="3.30.870.10">
    <property type="entry name" value="Endonuclease Chain A"/>
    <property type="match status" value="2"/>
</dbReference>
<dbReference type="Pfam" id="PF13091">
    <property type="entry name" value="PLDc_2"/>
    <property type="match status" value="2"/>
</dbReference>
<evidence type="ECO:0000256" key="9">
    <source>
        <dbReference type="ARBA" id="ARBA00023136"/>
    </source>
</evidence>
<feature type="domain" description="PLD phosphodiesterase" evidence="13">
    <location>
        <begin position="400"/>
        <end position="427"/>
    </location>
</feature>
<comment type="similarity">
    <text evidence="12">Belongs to the phospholipase D family. Cardiolipin synthase subfamily. ClsA sub-subfamily.</text>
</comment>
<keyword evidence="8 12" id="KW-0443">Lipid metabolism</keyword>
<dbReference type="NCBIfam" id="TIGR04265">
    <property type="entry name" value="bac_cardiolipin"/>
    <property type="match status" value="1"/>
</dbReference>
<feature type="active site" evidence="12">
    <location>
        <position position="405"/>
    </location>
</feature>
<evidence type="ECO:0000259" key="13">
    <source>
        <dbReference type="PROSITE" id="PS50035"/>
    </source>
</evidence>
<feature type="active site" evidence="12">
    <location>
        <position position="407"/>
    </location>
</feature>
<dbReference type="Proteomes" id="UP000199527">
    <property type="component" value="Unassembled WGS sequence"/>
</dbReference>
<keyword evidence="2 12" id="KW-1003">Cell membrane</keyword>
<proteinExistence type="inferred from homology"/>
<dbReference type="OrthoDB" id="9814092at2"/>
<feature type="active site" evidence="12">
    <location>
        <position position="230"/>
    </location>
</feature>
<dbReference type="InterPro" id="IPR022924">
    <property type="entry name" value="Cardiolipin_synthase"/>
</dbReference>
<dbReference type="GO" id="GO:0032049">
    <property type="term" value="P:cardiolipin biosynthetic process"/>
    <property type="evidence" value="ECO:0007669"/>
    <property type="project" value="UniProtKB-UniRule"/>
</dbReference>
<dbReference type="SMART" id="SM00155">
    <property type="entry name" value="PLDc"/>
    <property type="match status" value="2"/>
</dbReference>
<dbReference type="GO" id="GO:0008808">
    <property type="term" value="F:cardiolipin synthase activity"/>
    <property type="evidence" value="ECO:0007669"/>
    <property type="project" value="UniProtKB-UniRule"/>
</dbReference>
<evidence type="ECO:0000256" key="5">
    <source>
        <dbReference type="ARBA" id="ARBA00022692"/>
    </source>
</evidence>
<dbReference type="HAMAP" id="MF_00190">
    <property type="entry name" value="Cardiolipin_synth_ClsA"/>
    <property type="match status" value="1"/>
</dbReference>
<evidence type="ECO:0000256" key="6">
    <source>
        <dbReference type="ARBA" id="ARBA00022737"/>
    </source>
</evidence>
<dbReference type="InterPro" id="IPR027379">
    <property type="entry name" value="CLS_N"/>
</dbReference>
<dbReference type="GO" id="GO:0005886">
    <property type="term" value="C:plasma membrane"/>
    <property type="evidence" value="ECO:0007669"/>
    <property type="project" value="UniProtKB-SubCell"/>
</dbReference>
<feature type="active site" evidence="12">
    <location>
        <position position="225"/>
    </location>
</feature>
<evidence type="ECO:0000256" key="12">
    <source>
        <dbReference type="HAMAP-Rule" id="MF_00190"/>
    </source>
</evidence>
<keyword evidence="5 12" id="KW-0812">Transmembrane</keyword>
<evidence type="ECO:0000313" key="15">
    <source>
        <dbReference type="Proteomes" id="UP000199527"/>
    </source>
</evidence>
<dbReference type="CDD" id="cd09158">
    <property type="entry name" value="PLDc_EcCLS_like_2"/>
    <property type="match status" value="1"/>
</dbReference>
<reference evidence="15" key="1">
    <citation type="submission" date="2016-10" db="EMBL/GenBank/DDBJ databases">
        <authorList>
            <person name="Varghese N."/>
            <person name="Submissions S."/>
        </authorList>
    </citation>
    <scope>NUCLEOTIDE SEQUENCE [LARGE SCALE GENOMIC DNA]</scope>
    <source>
        <strain evidence="15">DSM 23317</strain>
    </source>
</reference>
<dbReference type="PANTHER" id="PTHR21248">
    <property type="entry name" value="CARDIOLIPIN SYNTHASE"/>
    <property type="match status" value="1"/>
</dbReference>
<keyword evidence="15" id="KW-1185">Reference proteome</keyword>
<dbReference type="PROSITE" id="PS50035">
    <property type="entry name" value="PLD"/>
    <property type="match status" value="2"/>
</dbReference>
<comment type="subcellular location">
    <subcellularLocation>
        <location evidence="1 12">Cell membrane</location>
        <topology evidence="1 12">Multi-pass membrane protein</topology>
    </subcellularLocation>
</comment>